<proteinExistence type="predicted"/>
<reference evidence="1 2" key="1">
    <citation type="submission" date="2024-07" db="EMBL/GenBank/DDBJ databases">
        <title>Enhanced genomic and transcriptomic resources for Trichinella pseudospiralis and T. spiralis underpin the discovery of pronounced molecular differences between stages and species.</title>
        <authorList>
            <person name="Pasi K.K."/>
            <person name="La Rosa G."/>
            <person name="Gomez-Morales M.A."/>
            <person name="Tosini F."/>
            <person name="Sumanam S."/>
            <person name="Young N.D."/>
            <person name="Chang B.C."/>
            <person name="Robin G.B."/>
        </authorList>
    </citation>
    <scope>NUCLEOTIDE SEQUENCE [LARGE SCALE GENOMIC DNA]</scope>
    <source>
        <strain evidence="1">ISS534</strain>
    </source>
</reference>
<gene>
    <name evidence="1" type="ORF">TSPI_09896</name>
</gene>
<accession>A0ABR3KPJ4</accession>
<dbReference type="Proteomes" id="UP001558632">
    <property type="component" value="Unassembled WGS sequence"/>
</dbReference>
<keyword evidence="2" id="KW-1185">Reference proteome</keyword>
<protein>
    <submittedName>
        <fullName evidence="1">Photosystem I assembly protein</fullName>
    </submittedName>
</protein>
<evidence type="ECO:0000313" key="2">
    <source>
        <dbReference type="Proteomes" id="UP001558632"/>
    </source>
</evidence>
<comment type="caution">
    <text evidence="1">The sequence shown here is derived from an EMBL/GenBank/DDBJ whole genome shotgun (WGS) entry which is preliminary data.</text>
</comment>
<name>A0ABR3KPJ4_TRISP</name>
<evidence type="ECO:0000313" key="1">
    <source>
        <dbReference type="EMBL" id="KAL1242257.1"/>
    </source>
</evidence>
<organism evidence="1 2">
    <name type="scientific">Trichinella spiralis</name>
    <name type="common">Trichina worm</name>
    <dbReference type="NCBI Taxonomy" id="6334"/>
    <lineage>
        <taxon>Eukaryota</taxon>
        <taxon>Metazoa</taxon>
        <taxon>Ecdysozoa</taxon>
        <taxon>Nematoda</taxon>
        <taxon>Enoplea</taxon>
        <taxon>Dorylaimia</taxon>
        <taxon>Trichinellida</taxon>
        <taxon>Trichinellidae</taxon>
        <taxon>Trichinella</taxon>
    </lineage>
</organism>
<dbReference type="EMBL" id="JBEUSY010000216">
    <property type="protein sequence ID" value="KAL1242257.1"/>
    <property type="molecule type" value="Genomic_DNA"/>
</dbReference>
<sequence length="86" mass="10401">MMASSKCMQLLENCRCLLYQCIRWNRKYRKFNTVTVLNKHGIESRLIAFSVFFGREVLRMNTEKRNKSWMHFMPRTMVMSDAQMLN</sequence>